<accession>A0A6N3KB71</accession>
<evidence type="ECO:0000313" key="4">
    <source>
        <dbReference type="Proteomes" id="UP000253958"/>
    </source>
</evidence>
<name>A0A6N3KB71_9ACTN</name>
<dbReference type="AlphaFoldDB" id="A0A6N3KB71"/>
<organism evidence="2 4">
    <name type="scientific">Micromonospora aurantiaca</name>
    <name type="common">nom. illeg.</name>
    <dbReference type="NCBI Taxonomy" id="47850"/>
    <lineage>
        <taxon>Bacteria</taxon>
        <taxon>Bacillati</taxon>
        <taxon>Actinomycetota</taxon>
        <taxon>Actinomycetes</taxon>
        <taxon>Micromonosporales</taxon>
        <taxon>Micromonosporaceae</taxon>
        <taxon>Micromonospora</taxon>
    </lineage>
</organism>
<dbReference type="SUPFAM" id="SSF81301">
    <property type="entry name" value="Nucleotidyltransferase"/>
    <property type="match status" value="1"/>
</dbReference>
<dbReference type="Proteomes" id="UP000471364">
    <property type="component" value="Unassembled WGS sequence"/>
</dbReference>
<gene>
    <name evidence="2" type="ORF">DVH21_29665</name>
    <name evidence="3" type="ORF">F6X54_29475</name>
</gene>
<reference evidence="3 5" key="3">
    <citation type="submission" date="2019-09" db="EMBL/GenBank/DDBJ databases">
        <title>High taxonomic diversity of Micromonospora strains isolated from Medicago sativa nodules in different geographical locations.</title>
        <authorList>
            <person name="Martinez-Hidalgo P."/>
            <person name="Flores-Felix J.D."/>
            <person name="Velazquez E."/>
            <person name="Brau L."/>
            <person name="Trujillo M.E."/>
            <person name="Martinez-Molina E."/>
        </authorList>
    </citation>
    <scope>NUCLEOTIDE SEQUENCE [LARGE SCALE GENOMIC DNA]</scope>
    <source>
        <strain evidence="3 5">ALFB5</strain>
    </source>
</reference>
<keyword evidence="5" id="KW-1185">Reference proteome</keyword>
<dbReference type="Pfam" id="PF18144">
    <property type="entry name" value="SMODS"/>
    <property type="match status" value="1"/>
</dbReference>
<evidence type="ECO:0000313" key="5">
    <source>
        <dbReference type="Proteomes" id="UP000471364"/>
    </source>
</evidence>
<dbReference type="RefSeq" id="WP_047893958.1">
    <property type="nucleotide sequence ID" value="NZ_CP031263.1"/>
</dbReference>
<dbReference type="GO" id="GO:0051607">
    <property type="term" value="P:defense response to virus"/>
    <property type="evidence" value="ECO:0007669"/>
    <property type="project" value="UniProtKB-KW"/>
</dbReference>
<evidence type="ECO:0000313" key="2">
    <source>
        <dbReference type="EMBL" id="AXH93734.1"/>
    </source>
</evidence>
<evidence type="ECO:0000256" key="1">
    <source>
        <dbReference type="ARBA" id="ARBA00023118"/>
    </source>
</evidence>
<dbReference type="EMBL" id="CP031263">
    <property type="protein sequence ID" value="AXH93734.1"/>
    <property type="molecule type" value="Genomic_DNA"/>
</dbReference>
<sequence>MPALVTQFDEALRNIEPTEADKTNAPLAHAEVSDALADDSVIAGWGFERLLIGSYKRHVSIRRIKDVDVFGRLTEVGSDVLPSTLLGEFERVLRKAFPPVDGKTRVHRQARSLQVSFPEYDGLYVDAVPARPWTSPTGVEAWQLPKREDGDDPQGWQATNPHELTRLTSELNNADNFDGFYVPTIKLLRQTRRSLVGKRKPGGLTVEIAALHAFRTGLVEGPTQADYYASALRETGNVLHDAFVLDFGLDDPTIPGEKVAVRAEDEDKRDLANAFLDAADRAEEALASDNRCAAAKAFRDLLGKAVDDQGDNDYVFPMPADCNADGTAKRFASVTAGDRAVPAGNRRFG</sequence>
<dbReference type="InterPro" id="IPR006116">
    <property type="entry name" value="NT_2-5OAS_ClassI-CCAase"/>
</dbReference>
<dbReference type="EMBL" id="WAAR01000203">
    <property type="protein sequence ID" value="KAB1103186.1"/>
    <property type="molecule type" value="Genomic_DNA"/>
</dbReference>
<keyword evidence="1" id="KW-0051">Antiviral defense</keyword>
<reference evidence="2 4" key="2">
    <citation type="submission" date="2018-08" db="EMBL/GenBank/DDBJ databases">
        <title>Streptomyces kandeliansis sp. nov., an endophytic bacterium isolated from mangrove plant.</title>
        <authorList>
            <person name="Wang R."/>
        </authorList>
    </citation>
    <scope>NUCLEOTIDE SEQUENCE [LARGE SCALE GENOMIC DNA]</scope>
    <source>
        <strain evidence="2">110B</strain>
        <strain evidence="4">H14(2018)</strain>
    </source>
</reference>
<dbReference type="CDD" id="cd05400">
    <property type="entry name" value="NT_2-5OAS_ClassI-CCAase"/>
    <property type="match status" value="1"/>
</dbReference>
<reference evidence="2 4" key="1">
    <citation type="submission" date="2018-07" db="EMBL/GenBank/DDBJ databases">
        <authorList>
            <person name="Ye Y."/>
        </authorList>
    </citation>
    <scope>NUCLEOTIDE SEQUENCE [LARGE SCALE GENOMIC DNA]</scope>
    <source>
        <strain evidence="2">110B</strain>
        <strain evidence="4">H14(2018)</strain>
    </source>
</reference>
<evidence type="ECO:0000313" key="3">
    <source>
        <dbReference type="EMBL" id="KAB1103186.1"/>
    </source>
</evidence>
<proteinExistence type="predicted"/>
<protein>
    <submittedName>
        <fullName evidence="2">Nucleotidyltransferase</fullName>
    </submittedName>
</protein>
<keyword evidence="2" id="KW-0808">Transferase</keyword>
<dbReference type="InterPro" id="IPR043519">
    <property type="entry name" value="NT_sf"/>
</dbReference>
<dbReference type="Proteomes" id="UP000253958">
    <property type="component" value="Chromosome"/>
</dbReference>
<dbReference type="GO" id="GO:0016779">
    <property type="term" value="F:nucleotidyltransferase activity"/>
    <property type="evidence" value="ECO:0007669"/>
    <property type="project" value="InterPro"/>
</dbReference>